<evidence type="ECO:0000313" key="7">
    <source>
        <dbReference type="EMBL" id="RID83099.1"/>
    </source>
</evidence>
<feature type="transmembrane region" description="Helical" evidence="5">
    <location>
        <begin position="126"/>
        <end position="144"/>
    </location>
</feature>
<dbReference type="AlphaFoldDB" id="A0A398AZL1"/>
<evidence type="ECO:0000256" key="1">
    <source>
        <dbReference type="ARBA" id="ARBA00004141"/>
    </source>
</evidence>
<sequence>METQTETKIVHAKPSLLGMYTSPGDQFERIRVNPRIWMPLAIVTILSVIGSALIAMGMDASFFIEMGTPKDQAETVVGFTKIVTVITGFLTPIFTVLISSAIYLAIAKIAGSEVKFKQLFSMNSHIMIISITGLILNGIVNLAIGGNPEVLVTSLAGLLNQEKTGALSAIELFSIWNLILVAIGLQKVGRLSKGLSWTVAIIFFLISVGFSALNGLISSVQL</sequence>
<feature type="domain" description="Yip1" evidence="6">
    <location>
        <begin position="18"/>
        <end position="211"/>
    </location>
</feature>
<evidence type="ECO:0000256" key="2">
    <source>
        <dbReference type="ARBA" id="ARBA00022692"/>
    </source>
</evidence>
<comment type="subcellular location">
    <subcellularLocation>
        <location evidence="1">Membrane</location>
        <topology evidence="1">Multi-pass membrane protein</topology>
    </subcellularLocation>
</comment>
<dbReference type="RefSeq" id="WP_119113945.1">
    <property type="nucleotide sequence ID" value="NZ_CBCSEO010000003.1"/>
</dbReference>
<keyword evidence="2 5" id="KW-0812">Transmembrane</keyword>
<dbReference type="GO" id="GO:0016020">
    <property type="term" value="C:membrane"/>
    <property type="evidence" value="ECO:0007669"/>
    <property type="project" value="UniProtKB-SubCell"/>
</dbReference>
<name>A0A398AZL1_9BACI</name>
<evidence type="ECO:0000259" key="6">
    <source>
        <dbReference type="Pfam" id="PF04893"/>
    </source>
</evidence>
<keyword evidence="8" id="KW-1185">Reference proteome</keyword>
<evidence type="ECO:0000313" key="8">
    <source>
        <dbReference type="Proteomes" id="UP000265816"/>
    </source>
</evidence>
<evidence type="ECO:0000256" key="5">
    <source>
        <dbReference type="SAM" id="Phobius"/>
    </source>
</evidence>
<dbReference type="InterPro" id="IPR006977">
    <property type="entry name" value="Yip1_dom"/>
</dbReference>
<organism evidence="7 8">
    <name type="scientific">Mesobacillus zeae</name>
    <dbReference type="NCBI Taxonomy" id="1917180"/>
    <lineage>
        <taxon>Bacteria</taxon>
        <taxon>Bacillati</taxon>
        <taxon>Bacillota</taxon>
        <taxon>Bacilli</taxon>
        <taxon>Bacillales</taxon>
        <taxon>Bacillaceae</taxon>
        <taxon>Mesobacillus</taxon>
    </lineage>
</organism>
<gene>
    <name evidence="7" type="ORF">D1970_16390</name>
</gene>
<evidence type="ECO:0000256" key="4">
    <source>
        <dbReference type="ARBA" id="ARBA00023136"/>
    </source>
</evidence>
<comment type="caution">
    <text evidence="7">The sequence shown here is derived from an EMBL/GenBank/DDBJ whole genome shotgun (WGS) entry which is preliminary data.</text>
</comment>
<dbReference type="OrthoDB" id="2940219at2"/>
<dbReference type="Pfam" id="PF04893">
    <property type="entry name" value="Yip1"/>
    <property type="match status" value="1"/>
</dbReference>
<dbReference type="Proteomes" id="UP000265816">
    <property type="component" value="Unassembled WGS sequence"/>
</dbReference>
<feature type="transmembrane region" description="Helical" evidence="5">
    <location>
        <begin position="197"/>
        <end position="217"/>
    </location>
</feature>
<evidence type="ECO:0000256" key="3">
    <source>
        <dbReference type="ARBA" id="ARBA00022989"/>
    </source>
</evidence>
<keyword evidence="4 5" id="KW-0472">Membrane</keyword>
<feature type="transmembrane region" description="Helical" evidence="5">
    <location>
        <begin position="36"/>
        <end position="58"/>
    </location>
</feature>
<reference evidence="7 8" key="1">
    <citation type="submission" date="2018-08" db="EMBL/GenBank/DDBJ databases">
        <title>Bacillus jemisoniae sp. nov., Bacillus chryseoplanitiae sp. nov., Bacillus resnikiae sp. nov., and Bacillus frankliniae sp. nov., isolated from Viking spacecraft and associated surfaces.</title>
        <authorList>
            <person name="Seuylemezian A."/>
            <person name="Vaishampayan P."/>
        </authorList>
    </citation>
    <scope>NUCLEOTIDE SEQUENCE [LARGE SCALE GENOMIC DNA]</scope>
    <source>
        <strain evidence="7 8">JJ-247</strain>
    </source>
</reference>
<protein>
    <submittedName>
        <fullName evidence="7">YIP1 family protein</fullName>
    </submittedName>
</protein>
<keyword evidence="3 5" id="KW-1133">Transmembrane helix</keyword>
<dbReference type="EMBL" id="QWVT01000029">
    <property type="protein sequence ID" value="RID83099.1"/>
    <property type="molecule type" value="Genomic_DNA"/>
</dbReference>
<accession>A0A398AZL1</accession>
<feature type="transmembrane region" description="Helical" evidence="5">
    <location>
        <begin position="78"/>
        <end position="106"/>
    </location>
</feature>
<feature type="transmembrane region" description="Helical" evidence="5">
    <location>
        <begin position="164"/>
        <end position="185"/>
    </location>
</feature>
<proteinExistence type="predicted"/>